<comment type="catalytic activity">
    <reaction evidence="10 11">
        <text>D-alanyl-D-alanine + UDP-N-acetyl-alpha-D-muramoyl-L-alanyl-gamma-D-glutamyl-meso-2,6-diaminopimelate + ATP = UDP-N-acetyl-alpha-D-muramoyl-L-alanyl-gamma-D-glutamyl-meso-2,6-diaminopimeloyl-D-alanyl-D-alanine + ADP + phosphate + H(+)</text>
        <dbReference type="Rhea" id="RHEA:28374"/>
        <dbReference type="ChEBI" id="CHEBI:15378"/>
        <dbReference type="ChEBI" id="CHEBI:30616"/>
        <dbReference type="ChEBI" id="CHEBI:43474"/>
        <dbReference type="ChEBI" id="CHEBI:57822"/>
        <dbReference type="ChEBI" id="CHEBI:61386"/>
        <dbReference type="ChEBI" id="CHEBI:83905"/>
        <dbReference type="ChEBI" id="CHEBI:456216"/>
        <dbReference type="EC" id="6.3.2.10"/>
    </reaction>
</comment>
<dbReference type="SUPFAM" id="SSF53623">
    <property type="entry name" value="MurD-like peptide ligases, catalytic domain"/>
    <property type="match status" value="1"/>
</dbReference>
<dbReference type="Proteomes" id="UP000886191">
    <property type="component" value="Unassembled WGS sequence"/>
</dbReference>
<evidence type="ECO:0000256" key="11">
    <source>
        <dbReference type="RuleBase" id="RU004136"/>
    </source>
</evidence>
<evidence type="ECO:0000259" key="12">
    <source>
        <dbReference type="Pfam" id="PF01225"/>
    </source>
</evidence>
<comment type="pathway">
    <text evidence="10 11">Cell wall biogenesis; peptidoglycan biosynthesis.</text>
</comment>
<dbReference type="InterPro" id="IPR005863">
    <property type="entry name" value="UDP-N-AcMur_synth"/>
</dbReference>
<dbReference type="InterPro" id="IPR013221">
    <property type="entry name" value="Mur_ligase_cen"/>
</dbReference>
<name>A0A831QSW9_9FLAO</name>
<keyword evidence="4 10" id="KW-0547">Nucleotide-binding</keyword>
<evidence type="ECO:0000256" key="4">
    <source>
        <dbReference type="ARBA" id="ARBA00022741"/>
    </source>
</evidence>
<dbReference type="GO" id="GO:0005737">
    <property type="term" value="C:cytoplasm"/>
    <property type="evidence" value="ECO:0007669"/>
    <property type="project" value="UniProtKB-SubCell"/>
</dbReference>
<comment type="subcellular location">
    <subcellularLocation>
        <location evidence="10 11">Cytoplasm</location>
    </subcellularLocation>
</comment>
<keyword evidence="5 10" id="KW-0067">ATP-binding</keyword>
<organism evidence="15">
    <name type="scientific">Pricia antarctica</name>
    <dbReference type="NCBI Taxonomy" id="641691"/>
    <lineage>
        <taxon>Bacteria</taxon>
        <taxon>Pseudomonadati</taxon>
        <taxon>Bacteroidota</taxon>
        <taxon>Flavobacteriia</taxon>
        <taxon>Flavobacteriales</taxon>
        <taxon>Flavobacteriaceae</taxon>
        <taxon>Pricia</taxon>
    </lineage>
</organism>
<dbReference type="InterPro" id="IPR051046">
    <property type="entry name" value="MurCDEF_CellWall_CoF430Synth"/>
</dbReference>
<dbReference type="Gene3D" id="3.90.190.20">
    <property type="entry name" value="Mur ligase, C-terminal domain"/>
    <property type="match status" value="1"/>
</dbReference>
<dbReference type="EC" id="6.3.2.10" evidence="10 11"/>
<proteinExistence type="inferred from homology"/>
<dbReference type="HAMAP" id="MF_02019">
    <property type="entry name" value="MurF"/>
    <property type="match status" value="1"/>
</dbReference>
<evidence type="ECO:0000256" key="8">
    <source>
        <dbReference type="ARBA" id="ARBA00023306"/>
    </source>
</evidence>
<evidence type="ECO:0000256" key="7">
    <source>
        <dbReference type="ARBA" id="ARBA00022984"/>
    </source>
</evidence>
<keyword evidence="9 10" id="KW-0961">Cell wall biogenesis/degradation</keyword>
<comment type="function">
    <text evidence="10 11">Involved in cell wall formation. Catalyzes the final step in the synthesis of UDP-N-acetylmuramoyl-pentapeptide, the precursor of murein.</text>
</comment>
<feature type="domain" description="Mur ligase central" evidence="14">
    <location>
        <begin position="96"/>
        <end position="275"/>
    </location>
</feature>
<keyword evidence="1 10" id="KW-0963">Cytoplasm</keyword>
<evidence type="ECO:0000256" key="5">
    <source>
        <dbReference type="ARBA" id="ARBA00022840"/>
    </source>
</evidence>
<evidence type="ECO:0000259" key="13">
    <source>
        <dbReference type="Pfam" id="PF02875"/>
    </source>
</evidence>
<dbReference type="InterPro" id="IPR035911">
    <property type="entry name" value="MurE/MurF_N"/>
</dbReference>
<dbReference type="UniPathway" id="UPA00219"/>
<feature type="domain" description="Mur ligase C-terminal" evidence="13">
    <location>
        <begin position="299"/>
        <end position="392"/>
    </location>
</feature>
<evidence type="ECO:0000259" key="14">
    <source>
        <dbReference type="Pfam" id="PF08245"/>
    </source>
</evidence>
<dbReference type="Pfam" id="PF01225">
    <property type="entry name" value="Mur_ligase"/>
    <property type="match status" value="1"/>
</dbReference>
<dbReference type="InterPro" id="IPR036565">
    <property type="entry name" value="Mur-like_cat_sf"/>
</dbReference>
<dbReference type="Gene3D" id="3.40.1390.10">
    <property type="entry name" value="MurE/MurF, N-terminal domain"/>
    <property type="match status" value="1"/>
</dbReference>
<sequence length="425" mass="47184">MEIEQLHQHFLVHPEICTDTRKIAEDCLFFALKGDSFNGNEYAAEALRRGAAFAIVDESEHAISDRYILVKDVLKTLQKLATFHRNTCSAKVIALTGSNGKTTTKELINAVLSTKYDTVATVGNLNNHIGVPLTLLSIKTDTEIAIVEMGANHQKEIEALCEIALPDFGYITNFGKAHLEGFGGEEGVIKGKSELYTFLKENNSCIFMNADDPIQFNKLGSYIKKFGFSIDKKEFYNICLVSADPFVKIKVEGQTITSKLIGNYNFTNCAAAIAMGKYFSIPLQDIKQGIEKYTPKNNRSQLVEQKGNSIILDAYNANPTSMGAALDNFHGMDAEHKIAFLGDMFELGETADNEHQAIADLAASMHFQDVYLIGKHFYRSDTPLKQLETFEALSEYLALHPIKEKATILIKASRGMALERILDLI</sequence>
<dbReference type="GO" id="GO:0008360">
    <property type="term" value="P:regulation of cell shape"/>
    <property type="evidence" value="ECO:0007669"/>
    <property type="project" value="UniProtKB-KW"/>
</dbReference>
<dbReference type="EMBL" id="DRGL01000063">
    <property type="protein sequence ID" value="HEA22646.1"/>
    <property type="molecule type" value="Genomic_DNA"/>
</dbReference>
<protein>
    <recommendedName>
        <fullName evidence="10 11">UDP-N-acetylmuramoyl-tripeptide--D-alanyl-D-alanine ligase</fullName>
        <ecNumber evidence="10 11">6.3.2.10</ecNumber>
    </recommendedName>
    <alternativeName>
        <fullName evidence="10">D-alanyl-D-alanine-adding enzyme</fullName>
    </alternativeName>
</protein>
<feature type="binding site" evidence="10">
    <location>
        <begin position="97"/>
        <end position="103"/>
    </location>
    <ligand>
        <name>ATP</name>
        <dbReference type="ChEBI" id="CHEBI:30616"/>
    </ligand>
</feature>
<dbReference type="InterPro" id="IPR036615">
    <property type="entry name" value="Mur_ligase_C_dom_sf"/>
</dbReference>
<dbReference type="Pfam" id="PF02875">
    <property type="entry name" value="Mur_ligase_C"/>
    <property type="match status" value="1"/>
</dbReference>
<dbReference type="NCBIfam" id="TIGR01143">
    <property type="entry name" value="murF"/>
    <property type="match status" value="1"/>
</dbReference>
<keyword evidence="2 10" id="KW-0436">Ligase</keyword>
<evidence type="ECO:0000256" key="1">
    <source>
        <dbReference type="ARBA" id="ARBA00022490"/>
    </source>
</evidence>
<evidence type="ECO:0000256" key="6">
    <source>
        <dbReference type="ARBA" id="ARBA00022960"/>
    </source>
</evidence>
<comment type="similarity">
    <text evidence="10">Belongs to the MurCDEF family. MurF subfamily.</text>
</comment>
<dbReference type="InterPro" id="IPR004101">
    <property type="entry name" value="Mur_ligase_C"/>
</dbReference>
<keyword evidence="6 10" id="KW-0133">Cell shape</keyword>
<dbReference type="SUPFAM" id="SSF63418">
    <property type="entry name" value="MurE/MurF N-terminal domain"/>
    <property type="match status" value="1"/>
</dbReference>
<feature type="domain" description="Mur ligase N-terminal catalytic" evidence="12">
    <location>
        <begin position="16"/>
        <end position="81"/>
    </location>
</feature>
<dbReference type="GO" id="GO:0071555">
    <property type="term" value="P:cell wall organization"/>
    <property type="evidence" value="ECO:0007669"/>
    <property type="project" value="UniProtKB-KW"/>
</dbReference>
<dbReference type="InterPro" id="IPR000713">
    <property type="entry name" value="Mur_ligase_N"/>
</dbReference>
<evidence type="ECO:0000256" key="10">
    <source>
        <dbReference type="HAMAP-Rule" id="MF_02019"/>
    </source>
</evidence>
<dbReference type="GO" id="GO:0005524">
    <property type="term" value="F:ATP binding"/>
    <property type="evidence" value="ECO:0007669"/>
    <property type="project" value="UniProtKB-UniRule"/>
</dbReference>
<dbReference type="Pfam" id="PF08245">
    <property type="entry name" value="Mur_ligase_M"/>
    <property type="match status" value="1"/>
</dbReference>
<dbReference type="GO" id="GO:0051301">
    <property type="term" value="P:cell division"/>
    <property type="evidence" value="ECO:0007669"/>
    <property type="project" value="UniProtKB-KW"/>
</dbReference>
<evidence type="ECO:0000256" key="2">
    <source>
        <dbReference type="ARBA" id="ARBA00022598"/>
    </source>
</evidence>
<evidence type="ECO:0000256" key="9">
    <source>
        <dbReference type="ARBA" id="ARBA00023316"/>
    </source>
</evidence>
<evidence type="ECO:0000256" key="3">
    <source>
        <dbReference type="ARBA" id="ARBA00022618"/>
    </source>
</evidence>
<dbReference type="PANTHER" id="PTHR43024:SF1">
    <property type="entry name" value="UDP-N-ACETYLMURAMOYL-TRIPEPTIDE--D-ALANYL-D-ALANINE LIGASE"/>
    <property type="match status" value="1"/>
</dbReference>
<comment type="caution">
    <text evidence="15">The sequence shown here is derived from an EMBL/GenBank/DDBJ whole genome shotgun (WGS) entry which is preliminary data.</text>
</comment>
<keyword evidence="8 10" id="KW-0131">Cell cycle</keyword>
<keyword evidence="3 10" id="KW-0132">Cell division</keyword>
<reference evidence="15" key="1">
    <citation type="journal article" date="2020" name="mSystems">
        <title>Genome- and Community-Level Interaction Insights into Carbon Utilization and Element Cycling Functions of Hydrothermarchaeota in Hydrothermal Sediment.</title>
        <authorList>
            <person name="Zhou Z."/>
            <person name="Liu Y."/>
            <person name="Xu W."/>
            <person name="Pan J."/>
            <person name="Luo Z.H."/>
            <person name="Li M."/>
        </authorList>
    </citation>
    <scope>NUCLEOTIDE SEQUENCE [LARGE SCALE GENOMIC DNA]</scope>
    <source>
        <strain evidence="15">HyVt-345</strain>
    </source>
</reference>
<dbReference type="GO" id="GO:0047480">
    <property type="term" value="F:UDP-N-acetylmuramoyl-tripeptide-D-alanyl-D-alanine ligase activity"/>
    <property type="evidence" value="ECO:0007669"/>
    <property type="project" value="UniProtKB-UniRule"/>
</dbReference>
<dbReference type="GO" id="GO:0009252">
    <property type="term" value="P:peptidoglycan biosynthetic process"/>
    <property type="evidence" value="ECO:0007669"/>
    <property type="project" value="UniProtKB-UniRule"/>
</dbReference>
<accession>A0A831QSW9</accession>
<evidence type="ECO:0000313" key="15">
    <source>
        <dbReference type="EMBL" id="HEA22646.1"/>
    </source>
</evidence>
<keyword evidence="7 10" id="KW-0573">Peptidoglycan synthesis</keyword>
<dbReference type="SUPFAM" id="SSF53244">
    <property type="entry name" value="MurD-like peptide ligases, peptide-binding domain"/>
    <property type="match status" value="1"/>
</dbReference>
<dbReference type="Gene3D" id="3.40.1190.10">
    <property type="entry name" value="Mur-like, catalytic domain"/>
    <property type="match status" value="1"/>
</dbReference>
<dbReference type="AlphaFoldDB" id="A0A831QSW9"/>
<dbReference type="PANTHER" id="PTHR43024">
    <property type="entry name" value="UDP-N-ACETYLMURAMOYL-TRIPEPTIDE--D-ALANYL-D-ALANINE LIGASE"/>
    <property type="match status" value="1"/>
</dbReference>
<gene>
    <name evidence="10 15" type="primary">murF</name>
    <name evidence="15" type="ORF">ENH87_17240</name>
</gene>